<sequence>MHNNIKSNATNNLFTIECQDIILREYRIEDLDELFALTQQPEIIEFLPDWNAPREQRLDWLINYELEENKRFLQAVADGGNIEQLILRLGIISKETGEFIGWCCSGIKEELAPPNRELVYAISRDHRGKGYTTQAAQGIITYLFENTDVEVLNALALISNLPSNRVIQKCSFDYQSIIEIEDEDYNYYKLTKCNWQNIK</sequence>
<gene>
    <name evidence="2" type="ORF">GCM10008013_35190</name>
</gene>
<dbReference type="Gene3D" id="3.40.630.30">
    <property type="match status" value="1"/>
</dbReference>
<keyword evidence="3" id="KW-1185">Reference proteome</keyword>
<feature type="domain" description="N-acetyltransferase" evidence="1">
    <location>
        <begin position="21"/>
        <end position="193"/>
    </location>
</feature>
<reference evidence="3" key="1">
    <citation type="journal article" date="2019" name="Int. J. Syst. Evol. Microbiol.">
        <title>The Global Catalogue of Microorganisms (GCM) 10K type strain sequencing project: providing services to taxonomists for standard genome sequencing and annotation.</title>
        <authorList>
            <consortium name="The Broad Institute Genomics Platform"/>
            <consortium name="The Broad Institute Genome Sequencing Center for Infectious Disease"/>
            <person name="Wu L."/>
            <person name="Ma J."/>
        </authorList>
    </citation>
    <scope>NUCLEOTIDE SEQUENCE [LARGE SCALE GENOMIC DNA]</scope>
    <source>
        <strain evidence="3">CGMCC 1.12769</strain>
    </source>
</reference>
<dbReference type="InterPro" id="IPR000182">
    <property type="entry name" value="GNAT_dom"/>
</dbReference>
<dbReference type="Pfam" id="PF13302">
    <property type="entry name" value="Acetyltransf_3"/>
    <property type="match status" value="1"/>
</dbReference>
<dbReference type="PROSITE" id="PS51186">
    <property type="entry name" value="GNAT"/>
    <property type="match status" value="1"/>
</dbReference>
<dbReference type="InterPro" id="IPR051531">
    <property type="entry name" value="N-acetyltransferase"/>
</dbReference>
<dbReference type="EMBL" id="BMFT01000002">
    <property type="protein sequence ID" value="GGH31461.1"/>
    <property type="molecule type" value="Genomic_DNA"/>
</dbReference>
<evidence type="ECO:0000313" key="2">
    <source>
        <dbReference type="EMBL" id="GGH31461.1"/>
    </source>
</evidence>
<dbReference type="InterPro" id="IPR016181">
    <property type="entry name" value="Acyl_CoA_acyltransferase"/>
</dbReference>
<dbReference type="SUPFAM" id="SSF55729">
    <property type="entry name" value="Acyl-CoA N-acyltransferases (Nat)"/>
    <property type="match status" value="1"/>
</dbReference>
<accession>A0ABQ1YMI6</accession>
<evidence type="ECO:0000259" key="1">
    <source>
        <dbReference type="PROSITE" id="PS51186"/>
    </source>
</evidence>
<comment type="caution">
    <text evidence="2">The sequence shown here is derived from an EMBL/GenBank/DDBJ whole genome shotgun (WGS) entry which is preliminary data.</text>
</comment>
<organism evidence="2 3">
    <name type="scientific">Paenibacillus segetis</name>
    <dbReference type="NCBI Taxonomy" id="1325360"/>
    <lineage>
        <taxon>Bacteria</taxon>
        <taxon>Bacillati</taxon>
        <taxon>Bacillota</taxon>
        <taxon>Bacilli</taxon>
        <taxon>Bacillales</taxon>
        <taxon>Paenibacillaceae</taxon>
        <taxon>Paenibacillus</taxon>
    </lineage>
</organism>
<name>A0ABQ1YMI6_9BACL</name>
<protein>
    <submittedName>
        <fullName evidence="2">N-acetyltransferase</fullName>
    </submittedName>
</protein>
<evidence type="ECO:0000313" key="3">
    <source>
        <dbReference type="Proteomes" id="UP000659344"/>
    </source>
</evidence>
<dbReference type="Proteomes" id="UP000659344">
    <property type="component" value="Unassembled WGS sequence"/>
</dbReference>
<dbReference type="PANTHER" id="PTHR43792:SF9">
    <property type="entry name" value="RIBOSOMAL-PROTEIN-ALANINE ACETYLTRANSFERASE"/>
    <property type="match status" value="1"/>
</dbReference>
<dbReference type="PANTHER" id="PTHR43792">
    <property type="entry name" value="GNAT FAMILY, PUTATIVE (AFU_ORTHOLOGUE AFUA_3G00765)-RELATED-RELATED"/>
    <property type="match status" value="1"/>
</dbReference>
<proteinExistence type="predicted"/>